<keyword evidence="2" id="KW-1185">Reference proteome</keyword>
<gene>
    <name evidence="1" type="ORF">JCM21531_48</name>
</gene>
<comment type="caution">
    <text evidence="1">The sequence shown here is derived from an EMBL/GenBank/DDBJ whole genome shotgun (WGS) entry which is preliminary data.</text>
</comment>
<dbReference type="Proteomes" id="UP000019109">
    <property type="component" value="Unassembled WGS sequence"/>
</dbReference>
<name>W4V0V1_9FIRM</name>
<proteinExistence type="predicted"/>
<protein>
    <submittedName>
        <fullName evidence="1">Uncharacterized protein</fullName>
    </submittedName>
</protein>
<dbReference type="EMBL" id="BAVR01000001">
    <property type="protein sequence ID" value="GAE86727.1"/>
    <property type="molecule type" value="Genomic_DNA"/>
</dbReference>
<sequence length="205" mass="23034">MVYSTFQVIDENSNPVDEKCLTPSILEILEGHKENPVCGSNAWIQIGIEKGYTNLTSSTAVRTDVAFKYPFPAERVSEDQHAWLRYSAGGGDYIYSPHIPSKYRIPQGTPTVSRARIMHYYEQKAAVDTDGFLEALRIAQENGKFKGDKDSLLVKFYVKLAETLGRENQNKLAAEQIAKAASISLEKTKEVLELKNLISMEWAKL</sequence>
<evidence type="ECO:0000313" key="1">
    <source>
        <dbReference type="EMBL" id="GAE86727.1"/>
    </source>
</evidence>
<reference evidence="1" key="1">
    <citation type="journal article" date="2014" name="Genome Announc.">
        <title>Draft Genome Sequence of Clostridium straminisolvens Strain JCM 21531T, Isolated from a Cellulose-Degrading Bacterial Community.</title>
        <authorList>
            <person name="Yuki M."/>
            <person name="Oshima K."/>
            <person name="Suda W."/>
            <person name="Sakamoto M."/>
            <person name="Kitamura K."/>
            <person name="Iida T."/>
            <person name="Hattori M."/>
            <person name="Ohkuma M."/>
        </authorList>
    </citation>
    <scope>NUCLEOTIDE SEQUENCE [LARGE SCALE GENOMIC DNA]</scope>
    <source>
        <strain evidence="1">JCM 21531</strain>
    </source>
</reference>
<evidence type="ECO:0000313" key="2">
    <source>
        <dbReference type="Proteomes" id="UP000019109"/>
    </source>
</evidence>
<dbReference type="STRING" id="1294263.JCM21531_48"/>
<accession>W4V0V1</accession>
<dbReference type="AlphaFoldDB" id="W4V0V1"/>
<organism evidence="1 2">
    <name type="scientific">Acetivibrio straminisolvens JCM 21531</name>
    <dbReference type="NCBI Taxonomy" id="1294263"/>
    <lineage>
        <taxon>Bacteria</taxon>
        <taxon>Bacillati</taxon>
        <taxon>Bacillota</taxon>
        <taxon>Clostridia</taxon>
        <taxon>Eubacteriales</taxon>
        <taxon>Oscillospiraceae</taxon>
        <taxon>Acetivibrio</taxon>
    </lineage>
</organism>